<dbReference type="Proteomes" id="UP000183997">
    <property type="component" value="Unassembled WGS sequence"/>
</dbReference>
<evidence type="ECO:0000256" key="3">
    <source>
        <dbReference type="ARBA" id="ARBA00023235"/>
    </source>
</evidence>
<evidence type="ECO:0000259" key="7">
    <source>
        <dbReference type="Pfam" id="PF00849"/>
    </source>
</evidence>
<name>A0A1M6TK37_9FIRM</name>
<dbReference type="STRING" id="1121421.SAMN02745123_02345"/>
<dbReference type="PANTHER" id="PTHR21600">
    <property type="entry name" value="MITOCHONDRIAL RNA PSEUDOURIDINE SYNTHASE"/>
    <property type="match status" value="1"/>
</dbReference>
<protein>
    <recommendedName>
        <fullName evidence="6">Pseudouridine synthase</fullName>
        <ecNumber evidence="6">5.4.99.-</ecNumber>
    </recommendedName>
</protein>
<evidence type="ECO:0000256" key="1">
    <source>
        <dbReference type="ARBA" id="ARBA00000073"/>
    </source>
</evidence>
<dbReference type="GO" id="GO:0009982">
    <property type="term" value="F:pseudouridine synthase activity"/>
    <property type="evidence" value="ECO:0007669"/>
    <property type="project" value="InterPro"/>
</dbReference>
<comment type="function">
    <text evidence="6">Responsible for synthesis of pseudouridine from uracil.</text>
</comment>
<dbReference type="EMBL" id="FRAR01000017">
    <property type="protein sequence ID" value="SHK57422.1"/>
    <property type="molecule type" value="Genomic_DNA"/>
</dbReference>
<dbReference type="EC" id="5.4.99.-" evidence="6"/>
<dbReference type="GO" id="GO:0140098">
    <property type="term" value="F:catalytic activity, acting on RNA"/>
    <property type="evidence" value="ECO:0007669"/>
    <property type="project" value="UniProtKB-ARBA"/>
</dbReference>
<dbReference type="InterPro" id="IPR006224">
    <property type="entry name" value="PsdUridine_synth_RluA-like_CS"/>
</dbReference>
<sequence>MQEQREGYLKIIIDTEKDQWTVERVFRQSMGVSRSLLRRAKREENILLNGTRVKSNTRVREGDCLELVIHRQPSQVIPEQLALDILYEDRDLLAVNKPANMLVHPLTNQATGTLANGIVYHWQQQGEQDLVRLVHRLDRDTSGIVLVAKNAYIHQQLQQQMHREQFIRRYLAVVEGEPVPPKGIINAPIGLAPDSIIQRMVTPLGKPAISHYWVLRTWKHYSLVCLELKTGRTHQVRIHMSYLGHPLLGDSLYGGQQLAIQRQALHCAYLSFYHPVTGRPTQLACPLPTDLKGLFRMH</sequence>
<accession>A0A1M6TK37</accession>
<feature type="domain" description="Pseudouridine synthase RsuA/RluA-like" evidence="7">
    <location>
        <begin position="91"/>
        <end position="241"/>
    </location>
</feature>
<keyword evidence="5" id="KW-0694">RNA-binding</keyword>
<dbReference type="Pfam" id="PF00849">
    <property type="entry name" value="PseudoU_synth_2"/>
    <property type="match status" value="1"/>
</dbReference>
<feature type="active site" evidence="4">
    <location>
        <position position="138"/>
    </location>
</feature>
<dbReference type="Gene3D" id="3.10.290.10">
    <property type="entry name" value="RNA-binding S4 domain"/>
    <property type="match status" value="1"/>
</dbReference>
<evidence type="ECO:0000256" key="2">
    <source>
        <dbReference type="ARBA" id="ARBA00010876"/>
    </source>
</evidence>
<dbReference type="PANTHER" id="PTHR21600:SF44">
    <property type="entry name" value="RIBOSOMAL LARGE SUBUNIT PSEUDOURIDINE SYNTHASE D"/>
    <property type="match status" value="1"/>
</dbReference>
<evidence type="ECO:0000256" key="6">
    <source>
        <dbReference type="RuleBase" id="RU362028"/>
    </source>
</evidence>
<dbReference type="CDD" id="cd02869">
    <property type="entry name" value="PseudoU_synth_RluA_like"/>
    <property type="match status" value="1"/>
</dbReference>
<dbReference type="CDD" id="cd00165">
    <property type="entry name" value="S4"/>
    <property type="match status" value="1"/>
</dbReference>
<dbReference type="AlphaFoldDB" id="A0A1M6TK37"/>
<dbReference type="FunFam" id="3.30.2350.10:FF:000005">
    <property type="entry name" value="Pseudouridine synthase"/>
    <property type="match status" value="1"/>
</dbReference>
<dbReference type="InterPro" id="IPR036986">
    <property type="entry name" value="S4_RNA-bd_sf"/>
</dbReference>
<evidence type="ECO:0000256" key="5">
    <source>
        <dbReference type="PROSITE-ProRule" id="PRU00182"/>
    </source>
</evidence>
<dbReference type="InterPro" id="IPR020103">
    <property type="entry name" value="PsdUridine_synth_cat_dom_sf"/>
</dbReference>
<dbReference type="GO" id="GO:0003723">
    <property type="term" value="F:RNA binding"/>
    <property type="evidence" value="ECO:0007669"/>
    <property type="project" value="UniProtKB-KW"/>
</dbReference>
<dbReference type="InterPro" id="IPR050188">
    <property type="entry name" value="RluA_PseudoU_synthase"/>
</dbReference>
<dbReference type="RefSeq" id="WP_072914523.1">
    <property type="nucleotide sequence ID" value="NZ_FRAR01000017.1"/>
</dbReference>
<dbReference type="Gene3D" id="3.30.2350.10">
    <property type="entry name" value="Pseudouridine synthase"/>
    <property type="match status" value="1"/>
</dbReference>
<keyword evidence="9" id="KW-1185">Reference proteome</keyword>
<evidence type="ECO:0000256" key="4">
    <source>
        <dbReference type="PIRSR" id="PIRSR606225-1"/>
    </source>
</evidence>
<comment type="similarity">
    <text evidence="2 6">Belongs to the pseudouridine synthase RluA family.</text>
</comment>
<reference evidence="9" key="1">
    <citation type="submission" date="2016-11" db="EMBL/GenBank/DDBJ databases">
        <authorList>
            <person name="Varghese N."/>
            <person name="Submissions S."/>
        </authorList>
    </citation>
    <scope>NUCLEOTIDE SEQUENCE [LARGE SCALE GENOMIC DNA]</scope>
    <source>
        <strain evidence="9">DSM 10349</strain>
    </source>
</reference>
<comment type="catalytic activity">
    <reaction evidence="1 6">
        <text>a uridine in RNA = a pseudouridine in RNA</text>
        <dbReference type="Rhea" id="RHEA:48348"/>
        <dbReference type="Rhea" id="RHEA-COMP:12068"/>
        <dbReference type="Rhea" id="RHEA-COMP:12069"/>
        <dbReference type="ChEBI" id="CHEBI:65314"/>
        <dbReference type="ChEBI" id="CHEBI:65315"/>
    </reaction>
</comment>
<keyword evidence="3 6" id="KW-0413">Isomerase</keyword>
<evidence type="ECO:0000313" key="9">
    <source>
        <dbReference type="Proteomes" id="UP000183997"/>
    </source>
</evidence>
<organism evidence="8 9">
    <name type="scientific">Desulforamulus aeronauticus DSM 10349</name>
    <dbReference type="NCBI Taxonomy" id="1121421"/>
    <lineage>
        <taxon>Bacteria</taxon>
        <taxon>Bacillati</taxon>
        <taxon>Bacillota</taxon>
        <taxon>Clostridia</taxon>
        <taxon>Eubacteriales</taxon>
        <taxon>Peptococcaceae</taxon>
        <taxon>Desulforamulus</taxon>
    </lineage>
</organism>
<dbReference type="NCBIfam" id="TIGR00005">
    <property type="entry name" value="rluA_subfam"/>
    <property type="match status" value="1"/>
</dbReference>
<dbReference type="PROSITE" id="PS01129">
    <property type="entry name" value="PSI_RLU"/>
    <property type="match status" value="1"/>
</dbReference>
<evidence type="ECO:0000313" key="8">
    <source>
        <dbReference type="EMBL" id="SHK57422.1"/>
    </source>
</evidence>
<dbReference type="PROSITE" id="PS50889">
    <property type="entry name" value="S4"/>
    <property type="match status" value="1"/>
</dbReference>
<gene>
    <name evidence="8" type="ORF">SAMN02745123_02345</name>
</gene>
<dbReference type="GO" id="GO:0000455">
    <property type="term" value="P:enzyme-directed rRNA pseudouridine synthesis"/>
    <property type="evidence" value="ECO:0007669"/>
    <property type="project" value="TreeGrafter"/>
</dbReference>
<dbReference type="SUPFAM" id="SSF55120">
    <property type="entry name" value="Pseudouridine synthase"/>
    <property type="match status" value="1"/>
</dbReference>
<dbReference type="InterPro" id="IPR006225">
    <property type="entry name" value="PsdUridine_synth_RluC/D"/>
</dbReference>
<dbReference type="InterPro" id="IPR006145">
    <property type="entry name" value="PsdUridine_synth_RsuA/RluA"/>
</dbReference>
<proteinExistence type="inferred from homology"/>
<dbReference type="OrthoDB" id="9807829at2"/>